<feature type="region of interest" description="Disordered" evidence="1">
    <location>
        <begin position="47"/>
        <end position="73"/>
    </location>
</feature>
<dbReference type="InParanoid" id="B9RT60"/>
<reference evidence="3" key="1">
    <citation type="journal article" date="2010" name="Nat. Biotechnol.">
        <title>Draft genome sequence of the oilseed species Ricinus communis.</title>
        <authorList>
            <person name="Chan A.P."/>
            <person name="Crabtree J."/>
            <person name="Zhao Q."/>
            <person name="Lorenzi H."/>
            <person name="Orvis J."/>
            <person name="Puiu D."/>
            <person name="Melake-Berhan A."/>
            <person name="Jones K.M."/>
            <person name="Redman J."/>
            <person name="Chen G."/>
            <person name="Cahoon E.B."/>
            <person name="Gedil M."/>
            <person name="Stanke M."/>
            <person name="Haas B.J."/>
            <person name="Wortman J.R."/>
            <person name="Fraser-Liggett C.M."/>
            <person name="Ravel J."/>
            <person name="Rabinowicz P.D."/>
        </authorList>
    </citation>
    <scope>NUCLEOTIDE SEQUENCE [LARGE SCALE GENOMIC DNA]</scope>
    <source>
        <strain evidence="3">cv. Hale</strain>
    </source>
</reference>
<evidence type="ECO:0000313" key="2">
    <source>
        <dbReference type="EMBL" id="EEF45543.1"/>
    </source>
</evidence>
<keyword evidence="3" id="KW-1185">Reference proteome</keyword>
<feature type="compositionally biased region" description="Basic and acidic residues" evidence="1">
    <location>
        <begin position="47"/>
        <end position="58"/>
    </location>
</feature>
<proteinExistence type="predicted"/>
<dbReference type="Proteomes" id="UP000008311">
    <property type="component" value="Unassembled WGS sequence"/>
</dbReference>
<evidence type="ECO:0000256" key="1">
    <source>
        <dbReference type="SAM" id="MobiDB-lite"/>
    </source>
</evidence>
<dbReference type="AlphaFoldDB" id="B9RT60"/>
<sequence length="73" mass="8377">MERYVDEAIGRTTLNSSMRDEKVVCEGVFQARTVADVNTRFPIPNKREIRKGKSEDRSTSNTTNLRKIIFKGD</sequence>
<organism evidence="2 3">
    <name type="scientific">Ricinus communis</name>
    <name type="common">Castor bean</name>
    <dbReference type="NCBI Taxonomy" id="3988"/>
    <lineage>
        <taxon>Eukaryota</taxon>
        <taxon>Viridiplantae</taxon>
        <taxon>Streptophyta</taxon>
        <taxon>Embryophyta</taxon>
        <taxon>Tracheophyta</taxon>
        <taxon>Spermatophyta</taxon>
        <taxon>Magnoliopsida</taxon>
        <taxon>eudicotyledons</taxon>
        <taxon>Gunneridae</taxon>
        <taxon>Pentapetalae</taxon>
        <taxon>rosids</taxon>
        <taxon>fabids</taxon>
        <taxon>Malpighiales</taxon>
        <taxon>Euphorbiaceae</taxon>
        <taxon>Acalyphoideae</taxon>
        <taxon>Acalypheae</taxon>
        <taxon>Ricinus</taxon>
    </lineage>
</organism>
<evidence type="ECO:0000313" key="3">
    <source>
        <dbReference type="Proteomes" id="UP000008311"/>
    </source>
</evidence>
<name>B9RT60_RICCO</name>
<dbReference type="EMBL" id="EQ973812">
    <property type="protein sequence ID" value="EEF45543.1"/>
    <property type="molecule type" value="Genomic_DNA"/>
</dbReference>
<accession>B9RT60</accession>
<protein>
    <submittedName>
        <fullName evidence="2">Uncharacterized protein</fullName>
    </submittedName>
</protein>
<gene>
    <name evidence="2" type="ORF">RCOM_0681250</name>
</gene>